<dbReference type="GO" id="GO:0045135">
    <property type="term" value="F:poly(beta-D-mannuronate) lyase activity"/>
    <property type="evidence" value="ECO:0007669"/>
    <property type="project" value="UniProtKB-EC"/>
</dbReference>
<evidence type="ECO:0000259" key="3">
    <source>
        <dbReference type="Pfam" id="PF05426"/>
    </source>
</evidence>
<keyword evidence="1" id="KW-0732">Signal</keyword>
<dbReference type="Gene3D" id="1.50.10.100">
    <property type="entry name" value="Chondroitin AC/alginate lyase"/>
    <property type="match status" value="1"/>
</dbReference>
<sequence length="427" mass="48525">MTLCKPLCKPLPEARRPAPSRYLSRLALPLLLAGFAGGAGAEELLGREEREALDLSAYRVTDPDAGYFDVAERMAELESTDNAILLQEIDELARGPSCEQLLAYEPITTRVRIPGYYPNPEEWELASEPLFRFEDNVSMLAGAFVASGDTYYADCLVRYLDHWAEAEALTDFHYDSTQPQAWFATESMLFAAGMAYATVRPFVEGLEEERERLEDWLNGLAHQHADIPGEPENSCCNNHFYRRALYGSIIGVITEDDELFRFGVSAIHSALHDMTEEGALPLEVNRGRRATHYQNYALLYLVTNMQVIARQGYEEIFDLEVDGNTLHDGVDFLFRILEDPAALGDFAPLEQYTGFLKDPQYFTWMEIYQARFDDPRVADFVHRVRPLYNRSAGGYMTLYLMPPDAQTHIFQDDEQRQTEAFRGLGES</sequence>
<dbReference type="GO" id="GO:0042597">
    <property type="term" value="C:periplasmic space"/>
    <property type="evidence" value="ECO:0007669"/>
    <property type="project" value="InterPro"/>
</dbReference>
<evidence type="ECO:0000313" key="5">
    <source>
        <dbReference type="Proteomes" id="UP000553442"/>
    </source>
</evidence>
<gene>
    <name evidence="4" type="ORF">BDK63_002084</name>
</gene>
<reference evidence="4 5" key="1">
    <citation type="submission" date="2020-08" db="EMBL/GenBank/DDBJ databases">
        <title>Genomic Encyclopedia of Archaeal and Bacterial Type Strains, Phase II (KMG-II): from individual species to whole genera.</title>
        <authorList>
            <person name="Goeker M."/>
        </authorList>
    </citation>
    <scope>NUCLEOTIDE SEQUENCE [LARGE SCALE GENOMIC DNA]</scope>
    <source>
        <strain evidence="4 5">5AG</strain>
    </source>
</reference>
<name>A0A7W5K4I2_9GAMM</name>
<dbReference type="EMBL" id="JACHZF010000013">
    <property type="protein sequence ID" value="MBB3331202.1"/>
    <property type="molecule type" value="Genomic_DNA"/>
</dbReference>
<proteinExistence type="predicted"/>
<feature type="domain" description="Alginate lyase" evidence="3">
    <location>
        <begin position="111"/>
        <end position="341"/>
    </location>
</feature>
<dbReference type="Pfam" id="PF05426">
    <property type="entry name" value="Alginate_lyase"/>
    <property type="match status" value="1"/>
</dbReference>
<accession>A0A7W5K4I2</accession>
<dbReference type="RefSeq" id="WP_183331599.1">
    <property type="nucleotide sequence ID" value="NZ_JACHZF010000013.1"/>
</dbReference>
<dbReference type="Proteomes" id="UP000553442">
    <property type="component" value="Unassembled WGS sequence"/>
</dbReference>
<evidence type="ECO:0000256" key="2">
    <source>
        <dbReference type="ARBA" id="ARBA00023239"/>
    </source>
</evidence>
<organism evidence="4 5">
    <name type="scientific">Halomonas campaniensis</name>
    <dbReference type="NCBI Taxonomy" id="213554"/>
    <lineage>
        <taxon>Bacteria</taxon>
        <taxon>Pseudomonadati</taxon>
        <taxon>Pseudomonadota</taxon>
        <taxon>Gammaproteobacteria</taxon>
        <taxon>Oceanospirillales</taxon>
        <taxon>Halomonadaceae</taxon>
        <taxon>Halomonas</taxon>
    </lineage>
</organism>
<dbReference type="InterPro" id="IPR008397">
    <property type="entry name" value="Alginate_lyase_dom"/>
</dbReference>
<evidence type="ECO:0000313" key="4">
    <source>
        <dbReference type="EMBL" id="MBB3331202.1"/>
    </source>
</evidence>
<dbReference type="SUPFAM" id="SSF48230">
    <property type="entry name" value="Chondroitin AC/alginate lyase"/>
    <property type="match status" value="1"/>
</dbReference>
<keyword evidence="2 4" id="KW-0456">Lyase</keyword>
<dbReference type="InterPro" id="IPR008929">
    <property type="entry name" value="Chondroitin_lyas"/>
</dbReference>
<comment type="caution">
    <text evidence="4">The sequence shown here is derived from an EMBL/GenBank/DDBJ whole genome shotgun (WGS) entry which is preliminary data.</text>
</comment>
<evidence type="ECO:0000256" key="1">
    <source>
        <dbReference type="ARBA" id="ARBA00022729"/>
    </source>
</evidence>
<dbReference type="EC" id="4.2.2.3" evidence="4"/>
<dbReference type="AlphaFoldDB" id="A0A7W5K4I2"/>
<keyword evidence="5" id="KW-1185">Reference proteome</keyword>
<protein>
    <submittedName>
        <fullName evidence="4">Poly(Beta-D-mannuronate) lyase</fullName>
        <ecNumber evidence="4">4.2.2.3</ecNumber>
    </submittedName>
</protein>